<reference evidence="2 3" key="1">
    <citation type="journal article" date="2019" name="Int. J. Syst. Evol. Microbiol.">
        <title>The Global Catalogue of Microorganisms (GCM) 10K type strain sequencing project: providing services to taxonomists for standard genome sequencing and annotation.</title>
        <authorList>
            <consortium name="The Broad Institute Genomics Platform"/>
            <consortium name="The Broad Institute Genome Sequencing Center for Infectious Disease"/>
            <person name="Wu L."/>
            <person name="Ma J."/>
        </authorList>
    </citation>
    <scope>NUCLEOTIDE SEQUENCE [LARGE SCALE GENOMIC DNA]</scope>
    <source>
        <strain evidence="2 3">JCM 15572</strain>
    </source>
</reference>
<name>A0ABN2E164_9ACTN</name>
<feature type="region of interest" description="Disordered" evidence="1">
    <location>
        <begin position="251"/>
        <end position="297"/>
    </location>
</feature>
<organism evidence="2 3">
    <name type="scientific">Kribbella hippodromi</name>
    <dbReference type="NCBI Taxonomy" id="434347"/>
    <lineage>
        <taxon>Bacteria</taxon>
        <taxon>Bacillati</taxon>
        <taxon>Actinomycetota</taxon>
        <taxon>Actinomycetes</taxon>
        <taxon>Propionibacteriales</taxon>
        <taxon>Kribbellaceae</taxon>
        <taxon>Kribbella</taxon>
    </lineage>
</organism>
<keyword evidence="3" id="KW-1185">Reference proteome</keyword>
<gene>
    <name evidence="2" type="ORF">GCM10009804_56850</name>
</gene>
<evidence type="ECO:0000313" key="3">
    <source>
        <dbReference type="Proteomes" id="UP001501705"/>
    </source>
</evidence>
<dbReference type="RefSeq" id="WP_344238175.1">
    <property type="nucleotide sequence ID" value="NZ_BAAAPH010000021.1"/>
</dbReference>
<proteinExistence type="predicted"/>
<comment type="caution">
    <text evidence="2">The sequence shown here is derived from an EMBL/GenBank/DDBJ whole genome shotgun (WGS) entry which is preliminary data.</text>
</comment>
<protein>
    <submittedName>
        <fullName evidence="2">Uncharacterized protein</fullName>
    </submittedName>
</protein>
<feature type="compositionally biased region" description="Low complexity" evidence="1">
    <location>
        <begin position="258"/>
        <end position="297"/>
    </location>
</feature>
<evidence type="ECO:0000313" key="2">
    <source>
        <dbReference type="EMBL" id="GAA1593018.1"/>
    </source>
</evidence>
<accession>A0ABN2E164</accession>
<dbReference type="EMBL" id="BAAAPH010000021">
    <property type="protein sequence ID" value="GAA1593018.1"/>
    <property type="molecule type" value="Genomic_DNA"/>
</dbReference>
<sequence length="326" mass="34008">MPTRKPLRPTELRPVALRSTELWSAALRSTVLRPRLSRVRPKNVLFRRAAVVTGVLAAALTLTFAAAAPANAAGPNPISPTELSKATNAAYSGAAITLLGKVPTDSGAAATRTAKPGPVTVAQDTHPIYALNPAFIRDPEAPVATFWYAATSATKSGRPLTIFTVPDQAGTWHPVNVASGNTESRMTKAAQGTLVFTEPQIGAWYALTRTQVRPLNPAAVNATGPNPISIATYQDLVHTRYSDKLPNTPYNTQGLAGGYTPTHPTTTSETSAATSAETSTSTAGTAPSASLANPAPSNPALPLTAAALTLATTTLILIRRRKPTHP</sequence>
<dbReference type="Proteomes" id="UP001501705">
    <property type="component" value="Unassembled WGS sequence"/>
</dbReference>
<evidence type="ECO:0000256" key="1">
    <source>
        <dbReference type="SAM" id="MobiDB-lite"/>
    </source>
</evidence>